<dbReference type="PANTHER" id="PTHR43643">
    <property type="entry name" value="HISTIDINOL-PHOSPHATE AMINOTRANSFERASE 2"/>
    <property type="match status" value="1"/>
</dbReference>
<evidence type="ECO:0000256" key="1">
    <source>
        <dbReference type="ARBA" id="ARBA00001933"/>
    </source>
</evidence>
<keyword evidence="9" id="KW-0028">Amino-acid biosynthesis</keyword>
<name>A0A7C3CUH3_9BACT</name>
<dbReference type="InterPro" id="IPR015422">
    <property type="entry name" value="PyrdxlP-dep_Trfase_small"/>
</dbReference>
<comment type="subunit">
    <text evidence="4 9">Homodimer.</text>
</comment>
<dbReference type="InterPro" id="IPR001917">
    <property type="entry name" value="Aminotrans_II_pyridoxalP_BS"/>
</dbReference>
<evidence type="ECO:0000256" key="4">
    <source>
        <dbReference type="ARBA" id="ARBA00011738"/>
    </source>
</evidence>
<dbReference type="PANTHER" id="PTHR43643:SF3">
    <property type="entry name" value="HISTIDINOL-PHOSPHATE AMINOTRANSFERASE"/>
    <property type="match status" value="1"/>
</dbReference>
<gene>
    <name evidence="9" type="primary">hisC</name>
    <name evidence="11" type="ORF">ENJ40_09830</name>
</gene>
<keyword evidence="9" id="KW-0368">Histidine biosynthesis</keyword>
<dbReference type="UniPathway" id="UPA00031">
    <property type="reaction ID" value="UER00012"/>
</dbReference>
<evidence type="ECO:0000256" key="9">
    <source>
        <dbReference type="HAMAP-Rule" id="MF_01023"/>
    </source>
</evidence>
<feature type="domain" description="Aminotransferase class I/classII large" evidence="10">
    <location>
        <begin position="33"/>
        <end position="356"/>
    </location>
</feature>
<evidence type="ECO:0000313" key="11">
    <source>
        <dbReference type="EMBL" id="HFC98733.1"/>
    </source>
</evidence>
<dbReference type="GO" id="GO:0030170">
    <property type="term" value="F:pyridoxal phosphate binding"/>
    <property type="evidence" value="ECO:0007669"/>
    <property type="project" value="InterPro"/>
</dbReference>
<dbReference type="InterPro" id="IPR005861">
    <property type="entry name" value="HisP_aminotrans"/>
</dbReference>
<evidence type="ECO:0000256" key="3">
    <source>
        <dbReference type="ARBA" id="ARBA00007970"/>
    </source>
</evidence>
<reference evidence="11" key="1">
    <citation type="journal article" date="2020" name="mSystems">
        <title>Genome- and Community-Level Interaction Insights into Carbon Utilization and Element Cycling Functions of Hydrothermarchaeota in Hydrothermal Sediment.</title>
        <authorList>
            <person name="Zhou Z."/>
            <person name="Liu Y."/>
            <person name="Xu W."/>
            <person name="Pan J."/>
            <person name="Luo Z.H."/>
            <person name="Li M."/>
        </authorList>
    </citation>
    <scope>NUCLEOTIDE SEQUENCE [LARGE SCALE GENOMIC DNA]</scope>
    <source>
        <strain evidence="11">HyVt-483</strain>
    </source>
</reference>
<dbReference type="InterPro" id="IPR015424">
    <property type="entry name" value="PyrdxlP-dep_Trfase"/>
</dbReference>
<comment type="catalytic activity">
    <reaction evidence="8 9">
        <text>L-histidinol phosphate + 2-oxoglutarate = 3-(imidazol-4-yl)-2-oxopropyl phosphate + L-glutamate</text>
        <dbReference type="Rhea" id="RHEA:23744"/>
        <dbReference type="ChEBI" id="CHEBI:16810"/>
        <dbReference type="ChEBI" id="CHEBI:29985"/>
        <dbReference type="ChEBI" id="CHEBI:57766"/>
        <dbReference type="ChEBI" id="CHEBI:57980"/>
        <dbReference type="EC" id="2.6.1.9"/>
    </reaction>
</comment>
<organism evidence="11">
    <name type="scientific">Thermosulfurimonas dismutans</name>
    <dbReference type="NCBI Taxonomy" id="999894"/>
    <lineage>
        <taxon>Bacteria</taxon>
        <taxon>Pseudomonadati</taxon>
        <taxon>Thermodesulfobacteriota</taxon>
        <taxon>Thermodesulfobacteria</taxon>
        <taxon>Thermodesulfobacteriales</taxon>
        <taxon>Thermodesulfobacteriaceae</taxon>
        <taxon>Thermosulfurimonas</taxon>
    </lineage>
</organism>
<dbReference type="EMBL" id="DRMH01000136">
    <property type="protein sequence ID" value="HFC98733.1"/>
    <property type="molecule type" value="Genomic_DNA"/>
</dbReference>
<evidence type="ECO:0000256" key="2">
    <source>
        <dbReference type="ARBA" id="ARBA00005011"/>
    </source>
</evidence>
<evidence type="ECO:0000256" key="6">
    <source>
        <dbReference type="ARBA" id="ARBA00022679"/>
    </source>
</evidence>
<comment type="pathway">
    <text evidence="2 9">Amino-acid biosynthesis; L-histidine biosynthesis; L-histidine from 5-phospho-alpha-D-ribose 1-diphosphate: step 7/9.</text>
</comment>
<dbReference type="NCBIfam" id="TIGR01141">
    <property type="entry name" value="hisC"/>
    <property type="match status" value="1"/>
</dbReference>
<dbReference type="InterPro" id="IPR004839">
    <property type="entry name" value="Aminotransferase_I/II_large"/>
</dbReference>
<evidence type="ECO:0000256" key="8">
    <source>
        <dbReference type="ARBA" id="ARBA00047481"/>
    </source>
</evidence>
<comment type="similarity">
    <text evidence="3 9">Belongs to the class-II pyridoxal-phosphate-dependent aminotransferase family. Histidinol-phosphate aminotransferase subfamily.</text>
</comment>
<dbReference type="InterPro" id="IPR015421">
    <property type="entry name" value="PyrdxlP-dep_Trfase_major"/>
</dbReference>
<comment type="caution">
    <text evidence="11">The sequence shown here is derived from an EMBL/GenBank/DDBJ whole genome shotgun (WGS) entry which is preliminary data.</text>
</comment>
<keyword evidence="7 9" id="KW-0663">Pyridoxal phosphate</keyword>
<dbReference type="Gene3D" id="3.90.1150.10">
    <property type="entry name" value="Aspartate Aminotransferase, domain 1"/>
    <property type="match status" value="1"/>
</dbReference>
<dbReference type="Gene3D" id="3.40.640.10">
    <property type="entry name" value="Type I PLP-dependent aspartate aminotransferase-like (Major domain)"/>
    <property type="match status" value="1"/>
</dbReference>
<feature type="modified residue" description="N6-(pyridoxal phosphate)lysine" evidence="9">
    <location>
        <position position="223"/>
    </location>
</feature>
<protein>
    <recommendedName>
        <fullName evidence="9">Histidinol-phosphate aminotransferase</fullName>
        <ecNumber evidence="9">2.6.1.9</ecNumber>
    </recommendedName>
    <alternativeName>
        <fullName evidence="9">Imidazole acetol-phosphate transaminase</fullName>
    </alternativeName>
</protein>
<dbReference type="PROSITE" id="PS00599">
    <property type="entry name" value="AA_TRANSFER_CLASS_2"/>
    <property type="match status" value="1"/>
</dbReference>
<dbReference type="GO" id="GO:0000105">
    <property type="term" value="P:L-histidine biosynthetic process"/>
    <property type="evidence" value="ECO:0007669"/>
    <property type="project" value="UniProtKB-UniRule"/>
</dbReference>
<dbReference type="CDD" id="cd00609">
    <property type="entry name" value="AAT_like"/>
    <property type="match status" value="1"/>
</dbReference>
<dbReference type="Pfam" id="PF00155">
    <property type="entry name" value="Aminotran_1_2"/>
    <property type="match status" value="1"/>
</dbReference>
<evidence type="ECO:0000259" key="10">
    <source>
        <dbReference type="Pfam" id="PF00155"/>
    </source>
</evidence>
<dbReference type="SUPFAM" id="SSF53383">
    <property type="entry name" value="PLP-dependent transferases"/>
    <property type="match status" value="1"/>
</dbReference>
<keyword evidence="6 9" id="KW-0808">Transferase</keyword>
<comment type="cofactor">
    <cofactor evidence="1 9">
        <name>pyridoxal 5'-phosphate</name>
        <dbReference type="ChEBI" id="CHEBI:597326"/>
    </cofactor>
</comment>
<evidence type="ECO:0000256" key="7">
    <source>
        <dbReference type="ARBA" id="ARBA00022898"/>
    </source>
</evidence>
<evidence type="ECO:0000256" key="5">
    <source>
        <dbReference type="ARBA" id="ARBA00022576"/>
    </source>
</evidence>
<dbReference type="EC" id="2.6.1.9" evidence="9"/>
<sequence length="360" mass="40060">MRYKPWLASLKPYPPGKSLEEVRRELGLQGPIYKLASNENPLGPSPLAIEAMKAYLSQVHRYPEASNRELAEALARRFDLDPEKVVVGNGSNEVLDLLIKALVSPGDEILMSEPSFLMYEKLGAAAGARIKRVPLRNYRHHLEGFLAACTPRTRIIFLDHPHNPTGSVLGREEMEAFLKALPEEVLVVIDEAYGEFIRDPGVAQGVEFLKRGFPVVVLRTFSKAYGLAGLRVGYGLMSEDLARILNAIRQPFNVNLLAQVAARAALSDHDHLRRTQEITWQGLDYLTGELSRLGLKPLPSQSNFLFVECGRPAESLYQALLREGLIVRSMEAYGFPEALRISVGLPEENRALVEALGRIL</sequence>
<dbReference type="Proteomes" id="UP000886043">
    <property type="component" value="Unassembled WGS sequence"/>
</dbReference>
<dbReference type="HAMAP" id="MF_01023">
    <property type="entry name" value="HisC_aminotrans_2"/>
    <property type="match status" value="1"/>
</dbReference>
<keyword evidence="5 9" id="KW-0032">Aminotransferase</keyword>
<dbReference type="InterPro" id="IPR050106">
    <property type="entry name" value="HistidinolP_aminotransfase"/>
</dbReference>
<dbReference type="GO" id="GO:0004400">
    <property type="term" value="F:histidinol-phosphate transaminase activity"/>
    <property type="evidence" value="ECO:0007669"/>
    <property type="project" value="UniProtKB-UniRule"/>
</dbReference>
<proteinExistence type="inferred from homology"/>
<accession>A0A7C3CUH3</accession>
<dbReference type="AlphaFoldDB" id="A0A7C3CUH3"/>